<dbReference type="AlphaFoldDB" id="A0A9W3A561"/>
<evidence type="ECO:0000256" key="1">
    <source>
        <dbReference type="SAM" id="SignalP"/>
    </source>
</evidence>
<dbReference type="RefSeq" id="XP_055882320.1">
    <property type="nucleotide sequence ID" value="XM_056026345.1"/>
</dbReference>
<accession>A0A9W3A561</accession>
<dbReference type="InterPro" id="IPR039707">
    <property type="entry name" value="MPEG1"/>
</dbReference>
<dbReference type="Proteomes" id="UP001165740">
    <property type="component" value="Chromosome 4"/>
</dbReference>
<dbReference type="PANTHER" id="PTHR31463">
    <property type="entry name" value="MACROPHAGE-EXPRESSED GENE 1 PROTEIN"/>
    <property type="match status" value="1"/>
</dbReference>
<feature type="signal peptide" evidence="1">
    <location>
        <begin position="1"/>
        <end position="31"/>
    </location>
</feature>
<dbReference type="GO" id="GO:0045087">
    <property type="term" value="P:innate immune response"/>
    <property type="evidence" value="ECO:0007669"/>
    <property type="project" value="UniProtKB-KW"/>
</dbReference>
<dbReference type="CDD" id="cd22579">
    <property type="entry name" value="MPEG1_P2"/>
    <property type="match status" value="1"/>
</dbReference>
<gene>
    <name evidence="4" type="primary">LOC106062302</name>
</gene>
<evidence type="ECO:0000313" key="3">
    <source>
        <dbReference type="Proteomes" id="UP001165740"/>
    </source>
</evidence>
<name>A0A9W3A561_BIOGL</name>
<dbReference type="GeneID" id="106062302"/>
<dbReference type="GO" id="GO:0030670">
    <property type="term" value="C:phagocytic vesicle membrane"/>
    <property type="evidence" value="ECO:0007669"/>
    <property type="project" value="UniProtKB-SubCell"/>
</dbReference>
<dbReference type="PROSITE" id="PS51412">
    <property type="entry name" value="MACPF_2"/>
    <property type="match status" value="1"/>
</dbReference>
<evidence type="ECO:0000313" key="4">
    <source>
        <dbReference type="RefSeq" id="XP_055882320.1"/>
    </source>
</evidence>
<proteinExistence type="predicted"/>
<reference evidence="4" key="1">
    <citation type="submission" date="2025-08" db="UniProtKB">
        <authorList>
            <consortium name="RefSeq"/>
        </authorList>
    </citation>
    <scope>IDENTIFICATION</scope>
</reference>
<feature type="domain" description="MACPF" evidence="2">
    <location>
        <begin position="46"/>
        <end position="377"/>
    </location>
</feature>
<dbReference type="PANTHER" id="PTHR31463:SF1">
    <property type="entry name" value="MACROPHAGE-EXPRESSED GENE 1 PROTEIN"/>
    <property type="match status" value="1"/>
</dbReference>
<dbReference type="GO" id="GO:0002250">
    <property type="term" value="P:adaptive immune response"/>
    <property type="evidence" value="ECO:0007669"/>
    <property type="project" value="UniProtKB-KW"/>
</dbReference>
<dbReference type="OrthoDB" id="5950457at2759"/>
<evidence type="ECO:0000259" key="2">
    <source>
        <dbReference type="PROSITE" id="PS51412"/>
    </source>
</evidence>
<dbReference type="OMA" id="CCCISIC"/>
<feature type="chain" id="PRO_5040868336" evidence="1">
    <location>
        <begin position="32"/>
        <end position="692"/>
    </location>
</feature>
<sequence>MQIDVQSKKYIHRNMYKVLLLTILMLKSIVAVPTSRQQVKEDETDLDLPIGDARKCQTVKNVDVERFGVLPGVGWDNLRNLEAGLVVTYKYTECKETDDGVYLIPDNVFTIPIKNSKVQRFAEIIESWNSASSLTANSINIGAGVSLRKYAISGMFSREHEELKTKQIEEKSSTVRVQLRYPRYEAKLQPDAELSPQFKNRLLSIAVKIELNQTSQAEYEAQLLVRDFGTHVLTSVTAGAALVKEDYLSNDKMSSSKATKKSYLAAASASFLTIFQISSSFGISSEQSQKDAYSSATTHSVIKTIGGPLYDPESSNLSAWVRVIEKNLVPLDRSGELLSALVKQQLLPELPLSTIDALEKTYFTVIQTSIDSYYEMNTYRGCTKLDDPNFSAVANVEDGSCGTKNDPLKFGGVYQTCTVHGTTLYRNPCDGLRHVNPKTGTYSCPPSYTAVFIQTFYKRVKEIKSNCRGCGFLWLSTCCDTKYIESTAVYSAYWCAATVSTKDNSGYFFGGFYTSTQDNPLTGSTTCPSGFYPRRILTDMSLCLSDAPKERAIPFGGFFSCKSGNPLAVLEAKSSLEKSDDSSTSYPMRCPEKFNQHLATIDSDCSIYYCAITRTLTNSTITPIRRPPFKSKPDATYTYDEKYMFNPETLMWMKNEKASEFEKQYSNEANASKDTSAVTLTFTCLLVTASLL</sequence>
<organism evidence="3 4">
    <name type="scientific">Biomphalaria glabrata</name>
    <name type="common">Bloodfluke planorb</name>
    <name type="synonym">Freshwater snail</name>
    <dbReference type="NCBI Taxonomy" id="6526"/>
    <lineage>
        <taxon>Eukaryota</taxon>
        <taxon>Metazoa</taxon>
        <taxon>Spiralia</taxon>
        <taxon>Lophotrochozoa</taxon>
        <taxon>Mollusca</taxon>
        <taxon>Gastropoda</taxon>
        <taxon>Heterobranchia</taxon>
        <taxon>Euthyneura</taxon>
        <taxon>Panpulmonata</taxon>
        <taxon>Hygrophila</taxon>
        <taxon>Lymnaeoidea</taxon>
        <taxon>Planorbidae</taxon>
        <taxon>Biomphalaria</taxon>
    </lineage>
</organism>
<keyword evidence="1" id="KW-0732">Signal</keyword>
<dbReference type="InterPro" id="IPR020864">
    <property type="entry name" value="MACPF"/>
</dbReference>
<protein>
    <submittedName>
        <fullName evidence="4">Macrophage-expressed gene 1 protein-like</fullName>
    </submittedName>
</protein>
<dbReference type="SMART" id="SM00457">
    <property type="entry name" value="MACPF"/>
    <property type="match status" value="1"/>
</dbReference>
<keyword evidence="3" id="KW-1185">Reference proteome</keyword>
<dbReference type="Pfam" id="PF01823">
    <property type="entry name" value="MACPF"/>
    <property type="match status" value="1"/>
</dbReference>